<dbReference type="InterPro" id="IPR002908">
    <property type="entry name" value="Frataxin/CyaY"/>
</dbReference>
<dbReference type="GO" id="GO:0008198">
    <property type="term" value="F:ferrous iron binding"/>
    <property type="evidence" value="ECO:0007669"/>
    <property type="project" value="TreeGrafter"/>
</dbReference>
<comment type="caution">
    <text evidence="5">The sequence shown here is derived from an EMBL/GenBank/DDBJ whole genome shotgun (WGS) entry which is preliminary data.</text>
</comment>
<dbReference type="EMBL" id="PIUM01000001">
    <property type="protein sequence ID" value="PKU26373.1"/>
    <property type="molecule type" value="Genomic_DNA"/>
</dbReference>
<evidence type="ECO:0000256" key="2">
    <source>
        <dbReference type="ARBA" id="ARBA00022723"/>
    </source>
</evidence>
<proteinExistence type="inferred from homology"/>
<dbReference type="HAMAP" id="MF_00142">
    <property type="entry name" value="CyaY"/>
    <property type="match status" value="1"/>
</dbReference>
<keyword evidence="6" id="KW-1185">Reference proteome</keyword>
<reference evidence="6" key="1">
    <citation type="submission" date="2017-12" db="EMBL/GenBank/DDBJ databases">
        <title>Draft genome sequence of Telmatospirillum siberiense 26-4b1T, an acidotolerant peatland alphaproteobacterium potentially involved in sulfur cycling.</title>
        <authorList>
            <person name="Hausmann B."/>
            <person name="Pjevac P."/>
            <person name="Schreck K."/>
            <person name="Herbold C.W."/>
            <person name="Daims H."/>
            <person name="Wagner M."/>
            <person name="Pester M."/>
            <person name="Loy A."/>
        </authorList>
    </citation>
    <scope>NUCLEOTIDE SEQUENCE [LARGE SCALE GENOMIC DNA]</scope>
    <source>
        <strain evidence="6">26-4b1</strain>
    </source>
</reference>
<sequence length="110" mass="12250">MPLDEASFHSLADKTISALAEAIDTDLGDEIDVEEQNEILTLVLPDGGQYIINKNAPLKQVWLSSPRSGAWHFDWDAEGARWRSTRGERIALDDLLAGELKEITGTLLRF</sequence>
<dbReference type="AlphaFoldDB" id="A0A2N3Q144"/>
<name>A0A2N3Q144_9PROT</name>
<dbReference type="SUPFAM" id="SSF55387">
    <property type="entry name" value="Frataxin/Nqo15-like"/>
    <property type="match status" value="1"/>
</dbReference>
<protein>
    <recommendedName>
        <fullName evidence="4">Iron-sulfur cluster assembly protein CyaY</fullName>
    </recommendedName>
</protein>
<dbReference type="GO" id="GO:0034986">
    <property type="term" value="F:iron chaperone activity"/>
    <property type="evidence" value="ECO:0007669"/>
    <property type="project" value="TreeGrafter"/>
</dbReference>
<dbReference type="Proteomes" id="UP000233293">
    <property type="component" value="Unassembled WGS sequence"/>
</dbReference>
<dbReference type="GO" id="GO:0005737">
    <property type="term" value="C:cytoplasm"/>
    <property type="evidence" value="ECO:0007669"/>
    <property type="project" value="UniProtKB-ARBA"/>
</dbReference>
<dbReference type="PANTHER" id="PTHR16821">
    <property type="entry name" value="FRATAXIN"/>
    <property type="match status" value="1"/>
</dbReference>
<dbReference type="GO" id="GO:0051537">
    <property type="term" value="F:2 iron, 2 sulfur cluster binding"/>
    <property type="evidence" value="ECO:0007669"/>
    <property type="project" value="TreeGrafter"/>
</dbReference>
<evidence type="ECO:0000313" key="6">
    <source>
        <dbReference type="Proteomes" id="UP000233293"/>
    </source>
</evidence>
<dbReference type="PANTHER" id="PTHR16821:SF2">
    <property type="entry name" value="FRATAXIN, MITOCHONDRIAL"/>
    <property type="match status" value="1"/>
</dbReference>
<evidence type="ECO:0000256" key="4">
    <source>
        <dbReference type="HAMAP-Rule" id="MF_00142"/>
    </source>
</evidence>
<comment type="function">
    <text evidence="4">Involved in iron-sulfur (Fe-S) cluster assembly. May act as a regulator of Fe-S biogenesis.</text>
</comment>
<dbReference type="GO" id="GO:0006879">
    <property type="term" value="P:intracellular iron ion homeostasis"/>
    <property type="evidence" value="ECO:0007669"/>
    <property type="project" value="TreeGrafter"/>
</dbReference>
<dbReference type="PROSITE" id="PS50810">
    <property type="entry name" value="FRATAXIN_2"/>
    <property type="match status" value="1"/>
</dbReference>
<dbReference type="OrthoDB" id="8480400at2"/>
<dbReference type="GO" id="GO:0008199">
    <property type="term" value="F:ferric iron binding"/>
    <property type="evidence" value="ECO:0007669"/>
    <property type="project" value="InterPro"/>
</dbReference>
<dbReference type="GO" id="GO:0016226">
    <property type="term" value="P:iron-sulfur cluster assembly"/>
    <property type="evidence" value="ECO:0007669"/>
    <property type="project" value="UniProtKB-UniRule"/>
</dbReference>
<accession>A0A2N3Q144</accession>
<gene>
    <name evidence="4 5" type="primary">cyaY</name>
    <name evidence="5" type="ORF">CWS72_00535</name>
</gene>
<dbReference type="RefSeq" id="WP_101248603.1">
    <property type="nucleotide sequence ID" value="NZ_PIUM01000001.1"/>
</dbReference>
<evidence type="ECO:0000313" key="5">
    <source>
        <dbReference type="EMBL" id="PKU26373.1"/>
    </source>
</evidence>
<keyword evidence="2 4" id="KW-0479">Metal-binding</keyword>
<comment type="similarity">
    <text evidence="1 4">Belongs to the frataxin family.</text>
</comment>
<dbReference type="NCBIfam" id="TIGR03421">
    <property type="entry name" value="FeS_CyaY"/>
    <property type="match status" value="1"/>
</dbReference>
<evidence type="ECO:0000256" key="3">
    <source>
        <dbReference type="ARBA" id="ARBA00023004"/>
    </source>
</evidence>
<dbReference type="Pfam" id="PF01491">
    <property type="entry name" value="Frataxin_Cyay"/>
    <property type="match status" value="1"/>
</dbReference>
<dbReference type="GO" id="GO:0004322">
    <property type="term" value="F:ferroxidase activity"/>
    <property type="evidence" value="ECO:0007669"/>
    <property type="project" value="TreeGrafter"/>
</dbReference>
<dbReference type="SMART" id="SM01219">
    <property type="entry name" value="Frataxin_Cyay"/>
    <property type="match status" value="1"/>
</dbReference>
<evidence type="ECO:0000256" key="1">
    <source>
        <dbReference type="ARBA" id="ARBA00008183"/>
    </source>
</evidence>
<dbReference type="Gene3D" id="3.30.920.10">
    <property type="entry name" value="Frataxin/CyaY"/>
    <property type="match status" value="1"/>
</dbReference>
<organism evidence="5 6">
    <name type="scientific">Telmatospirillum siberiense</name>
    <dbReference type="NCBI Taxonomy" id="382514"/>
    <lineage>
        <taxon>Bacteria</taxon>
        <taxon>Pseudomonadati</taxon>
        <taxon>Pseudomonadota</taxon>
        <taxon>Alphaproteobacteria</taxon>
        <taxon>Rhodospirillales</taxon>
        <taxon>Rhodospirillaceae</taxon>
        <taxon>Telmatospirillum</taxon>
    </lineage>
</organism>
<dbReference type="InterPro" id="IPR036524">
    <property type="entry name" value="Frataxin/CyaY_sf"/>
</dbReference>
<keyword evidence="3 4" id="KW-0408">Iron</keyword>
<dbReference type="InterPro" id="IPR047584">
    <property type="entry name" value="CyaY"/>
</dbReference>